<comment type="caution">
    <text evidence="5">The sequence shown here is derived from an EMBL/GenBank/DDBJ whole genome shotgun (WGS) entry which is preliminary data.</text>
</comment>
<dbReference type="InterPro" id="IPR036271">
    <property type="entry name" value="Tet_transcr_reg_TetR-rel_C_sf"/>
</dbReference>
<dbReference type="Pfam" id="PF00440">
    <property type="entry name" value="TetR_N"/>
    <property type="match status" value="1"/>
</dbReference>
<protein>
    <submittedName>
        <fullName evidence="5">TetR/AcrR family transcriptional regulator</fullName>
    </submittedName>
</protein>
<dbReference type="SUPFAM" id="SSF48498">
    <property type="entry name" value="Tetracyclin repressor-like, C-terminal domain"/>
    <property type="match status" value="1"/>
</dbReference>
<dbReference type="InterPro" id="IPR018483">
    <property type="entry name" value="Carb_kinase_FGGY_CS"/>
</dbReference>
<dbReference type="InterPro" id="IPR001647">
    <property type="entry name" value="HTH_TetR"/>
</dbReference>
<gene>
    <name evidence="5" type="ORF">QWJ41_01160</name>
</gene>
<dbReference type="PANTHER" id="PTHR30055">
    <property type="entry name" value="HTH-TYPE TRANSCRIPTIONAL REGULATOR RUTR"/>
    <property type="match status" value="1"/>
</dbReference>
<dbReference type="PANTHER" id="PTHR30055:SF184">
    <property type="entry name" value="HTH-TYPE TRANSCRIPTIONAL REGULATOR ETHR"/>
    <property type="match status" value="1"/>
</dbReference>
<sequence>MSTLDTAAARARGHQQAQAHSPENATLRGDQRRTALLGALDALLQDSTLEAINISEISRRAGVTRSAFYFYFENKAAAVAALMEQMYDDTAAAAAHLTGEGSPQERIEGTIRGLFASWDRHEHLCRATLEARASSPAVRELWDADRESFVPVVAAMIEAERAAGRAPGGVPATTLATVLLELNDRMLERVALGGPLAREDLVEGVVAVWLRTIYGRTS</sequence>
<dbReference type="RefSeq" id="WP_302705298.1">
    <property type="nucleotide sequence ID" value="NZ_JAULSC010000001.1"/>
</dbReference>
<evidence type="ECO:0000313" key="5">
    <source>
        <dbReference type="EMBL" id="MDO3394320.1"/>
    </source>
</evidence>
<keyword evidence="6" id="KW-1185">Reference proteome</keyword>
<reference evidence="5" key="1">
    <citation type="submission" date="2023-06" db="EMBL/GenBank/DDBJ databases">
        <title>Genome sequence of Nocardioides sp. SOB44.</title>
        <authorList>
            <person name="Zhang G."/>
        </authorList>
    </citation>
    <scope>NUCLEOTIDE SEQUENCE</scope>
    <source>
        <strain evidence="5">SOB44</strain>
    </source>
</reference>
<dbReference type="Pfam" id="PF21313">
    <property type="entry name" value="EthR_C"/>
    <property type="match status" value="1"/>
</dbReference>
<name>A0ABT8TLK1_9ACTN</name>
<dbReference type="Gene3D" id="1.10.10.60">
    <property type="entry name" value="Homeodomain-like"/>
    <property type="match status" value="1"/>
</dbReference>
<evidence type="ECO:0000256" key="2">
    <source>
        <dbReference type="PROSITE-ProRule" id="PRU00335"/>
    </source>
</evidence>
<accession>A0ABT8TLK1</accession>
<dbReference type="PROSITE" id="PS50977">
    <property type="entry name" value="HTH_TETR_2"/>
    <property type="match status" value="1"/>
</dbReference>
<dbReference type="InterPro" id="IPR049397">
    <property type="entry name" value="EthR_C"/>
</dbReference>
<evidence type="ECO:0000259" key="4">
    <source>
        <dbReference type="PROSITE" id="PS50977"/>
    </source>
</evidence>
<keyword evidence="1 2" id="KW-0238">DNA-binding</keyword>
<dbReference type="SUPFAM" id="SSF46689">
    <property type="entry name" value="Homeodomain-like"/>
    <property type="match status" value="1"/>
</dbReference>
<dbReference type="InterPro" id="IPR050109">
    <property type="entry name" value="HTH-type_TetR-like_transc_reg"/>
</dbReference>
<proteinExistence type="predicted"/>
<organism evidence="5 6">
    <name type="scientific">Nocardioides cremeus</name>
    <dbReference type="NCBI Taxonomy" id="3058044"/>
    <lineage>
        <taxon>Bacteria</taxon>
        <taxon>Bacillati</taxon>
        <taxon>Actinomycetota</taxon>
        <taxon>Actinomycetes</taxon>
        <taxon>Propionibacteriales</taxon>
        <taxon>Nocardioidaceae</taxon>
        <taxon>Nocardioides</taxon>
    </lineage>
</organism>
<dbReference type="EMBL" id="JAULSC010000001">
    <property type="protein sequence ID" value="MDO3394320.1"/>
    <property type="molecule type" value="Genomic_DNA"/>
</dbReference>
<evidence type="ECO:0000256" key="3">
    <source>
        <dbReference type="SAM" id="MobiDB-lite"/>
    </source>
</evidence>
<feature type="region of interest" description="Disordered" evidence="3">
    <location>
        <begin position="1"/>
        <end position="29"/>
    </location>
</feature>
<dbReference type="PROSITE" id="PS00445">
    <property type="entry name" value="FGGY_KINASES_2"/>
    <property type="match status" value="1"/>
</dbReference>
<feature type="domain" description="HTH tetR-type" evidence="4">
    <location>
        <begin position="30"/>
        <end position="90"/>
    </location>
</feature>
<dbReference type="InterPro" id="IPR009057">
    <property type="entry name" value="Homeodomain-like_sf"/>
</dbReference>
<feature type="compositionally biased region" description="Low complexity" evidence="3">
    <location>
        <begin position="7"/>
        <end position="20"/>
    </location>
</feature>
<feature type="DNA-binding region" description="H-T-H motif" evidence="2">
    <location>
        <begin position="53"/>
        <end position="72"/>
    </location>
</feature>
<dbReference type="Proteomes" id="UP001168363">
    <property type="component" value="Unassembled WGS sequence"/>
</dbReference>
<evidence type="ECO:0000256" key="1">
    <source>
        <dbReference type="ARBA" id="ARBA00023125"/>
    </source>
</evidence>
<dbReference type="Gene3D" id="1.10.357.10">
    <property type="entry name" value="Tetracycline Repressor, domain 2"/>
    <property type="match status" value="1"/>
</dbReference>
<evidence type="ECO:0000313" key="6">
    <source>
        <dbReference type="Proteomes" id="UP001168363"/>
    </source>
</evidence>